<dbReference type="Pfam" id="PF07655">
    <property type="entry name" value="Secretin_N_2"/>
    <property type="match status" value="1"/>
</dbReference>
<dbReference type="GO" id="GO:0009297">
    <property type="term" value="P:pilus assembly"/>
    <property type="evidence" value="ECO:0007669"/>
    <property type="project" value="InterPro"/>
</dbReference>
<keyword evidence="2" id="KW-0472">Membrane</keyword>
<dbReference type="GO" id="GO:0015627">
    <property type="term" value="C:type II protein secretion system complex"/>
    <property type="evidence" value="ECO:0007669"/>
    <property type="project" value="TreeGrafter"/>
</dbReference>
<dbReference type="GO" id="GO:0009306">
    <property type="term" value="P:protein secretion"/>
    <property type="evidence" value="ECO:0007669"/>
    <property type="project" value="InterPro"/>
</dbReference>
<dbReference type="InterPro" id="IPR001775">
    <property type="entry name" value="GspD/PilQ"/>
</dbReference>
<keyword evidence="5" id="KW-0732">Signal</keyword>
<name>A0A4Q7LFX3_9BURK</name>
<feature type="signal peptide" evidence="5">
    <location>
        <begin position="1"/>
        <end position="33"/>
    </location>
</feature>
<dbReference type="InterPro" id="IPR011662">
    <property type="entry name" value="Secretin/TonB_short_N"/>
</dbReference>
<dbReference type="PRINTS" id="PR00811">
    <property type="entry name" value="BCTERIALGSPD"/>
</dbReference>
<organism evidence="7 8">
    <name type="scientific">Sphaerotilus mobilis</name>
    <dbReference type="NCBI Taxonomy" id="47994"/>
    <lineage>
        <taxon>Bacteria</taxon>
        <taxon>Pseudomonadati</taxon>
        <taxon>Pseudomonadota</taxon>
        <taxon>Betaproteobacteria</taxon>
        <taxon>Burkholderiales</taxon>
        <taxon>Sphaerotilaceae</taxon>
        <taxon>Sphaerotilus</taxon>
    </lineage>
</organism>
<dbReference type="AlphaFoldDB" id="A0A4Q7LFX3"/>
<dbReference type="InterPro" id="IPR013358">
    <property type="entry name" value="Pilus_biogenesis_MshL"/>
</dbReference>
<dbReference type="InterPro" id="IPR050810">
    <property type="entry name" value="Bact_Secretion_Sys_Channel"/>
</dbReference>
<protein>
    <submittedName>
        <fullName evidence="7">MSHA biogenesis protein MshL</fullName>
    </submittedName>
</protein>
<evidence type="ECO:0000313" key="8">
    <source>
        <dbReference type="Proteomes" id="UP000293433"/>
    </source>
</evidence>
<dbReference type="Gene3D" id="3.30.1370.130">
    <property type="match status" value="1"/>
</dbReference>
<gene>
    <name evidence="7" type="ORF">EV685_3419</name>
</gene>
<dbReference type="NCBIfam" id="TIGR02519">
    <property type="entry name" value="pilus_MshL"/>
    <property type="match status" value="1"/>
</dbReference>
<dbReference type="EMBL" id="SGWV01000011">
    <property type="protein sequence ID" value="RZS52228.1"/>
    <property type="molecule type" value="Genomic_DNA"/>
</dbReference>
<dbReference type="InterPro" id="IPR004846">
    <property type="entry name" value="T2SS/T3SS_dom"/>
</dbReference>
<accession>A0A4Q7LFX3</accession>
<evidence type="ECO:0000256" key="1">
    <source>
        <dbReference type="ARBA" id="ARBA00022448"/>
    </source>
</evidence>
<dbReference type="SMART" id="SM00965">
    <property type="entry name" value="STN"/>
    <property type="match status" value="1"/>
</dbReference>
<dbReference type="InterPro" id="IPR011514">
    <property type="entry name" value="Secretin_N_2"/>
</dbReference>
<evidence type="ECO:0000256" key="3">
    <source>
        <dbReference type="ARBA" id="ARBA00023237"/>
    </source>
</evidence>
<dbReference type="RefSeq" id="WP_130483220.1">
    <property type="nucleotide sequence ID" value="NZ_SGWV01000011.1"/>
</dbReference>
<dbReference type="PANTHER" id="PTHR30332:SF17">
    <property type="entry name" value="TYPE IV PILIATION SYSTEM PROTEIN DR_0774-RELATED"/>
    <property type="match status" value="1"/>
</dbReference>
<feature type="domain" description="Secretin/TonB short N-terminal" evidence="6">
    <location>
        <begin position="60"/>
        <end position="108"/>
    </location>
</feature>
<proteinExistence type="predicted"/>
<sequence>MHRPTSPTSRVTTPLVALAMALLPLLAALPSRAAEPRFDLALNQAPAAQVFMQLGLGSDWQMMVSPDVAGSITLNLRATTVPEALETLRELYGYEVRISGKRVHVLPNSVQTRLFRINYLPGRRQGTSDLRVSSASISGTGSGQSGGGSGSNSQNGQGSQNNPGGQGGLSTRNDDSAYVRTSSDADFWRDVKASLQALLGLDESGADTSGGAAMPATPGTPGTPALRRSLVLNPAAGVVVVRATPTELRQVASYLQAVQVSIERQVMLEAKILEVELGESSQTGINWSAFGRALGGAVSVGLAQPGVALAASGALNLNGTAITPGNNLASGSATAPFYGLAFQSTHFAALLSFLEGQGKVQVLSSPRIATLNNQKAVLKVGSDELYVTGVSSTTTSSGSTSTSTPSVVLQPFFSGISLDVTPQIGEDGQVMLHVHPAISTVTEKQKAINLGSLGSYQLPLASSAINETDSIVRLRDGEIAAIGGLMSQERREDSTAIPGLGELPVVGGLFRQKSTSMRKRELVILLKPTIVRDGSPWPEADTRQPTSQLQPWPDASPAAAVDTQAATPPAPSRAALVIDGTAR</sequence>
<dbReference type="GO" id="GO:0019867">
    <property type="term" value="C:outer membrane"/>
    <property type="evidence" value="ECO:0007669"/>
    <property type="project" value="InterPro"/>
</dbReference>
<keyword evidence="1" id="KW-0813">Transport</keyword>
<feature type="region of interest" description="Disordered" evidence="4">
    <location>
        <begin position="126"/>
        <end position="176"/>
    </location>
</feature>
<comment type="caution">
    <text evidence="7">The sequence shown here is derived from an EMBL/GenBank/DDBJ whole genome shotgun (WGS) entry which is preliminary data.</text>
</comment>
<keyword evidence="3" id="KW-0998">Cell outer membrane</keyword>
<feature type="compositionally biased region" description="Low complexity" evidence="4">
    <location>
        <begin position="151"/>
        <end position="163"/>
    </location>
</feature>
<evidence type="ECO:0000256" key="4">
    <source>
        <dbReference type="SAM" id="MobiDB-lite"/>
    </source>
</evidence>
<feature type="region of interest" description="Disordered" evidence="4">
    <location>
        <begin position="534"/>
        <end position="583"/>
    </location>
</feature>
<feature type="compositionally biased region" description="Gly residues" evidence="4">
    <location>
        <begin position="140"/>
        <end position="150"/>
    </location>
</feature>
<dbReference type="Pfam" id="PF00263">
    <property type="entry name" value="Secretin"/>
    <property type="match status" value="1"/>
</dbReference>
<dbReference type="OrthoDB" id="9779724at2"/>
<dbReference type="Proteomes" id="UP000293433">
    <property type="component" value="Unassembled WGS sequence"/>
</dbReference>
<reference evidence="7 8" key="1">
    <citation type="submission" date="2019-02" db="EMBL/GenBank/DDBJ databases">
        <title>Genomic Encyclopedia of Type Strains, Phase IV (KMG-IV): sequencing the most valuable type-strain genomes for metagenomic binning, comparative biology and taxonomic classification.</title>
        <authorList>
            <person name="Goeker M."/>
        </authorList>
    </citation>
    <scope>NUCLEOTIDE SEQUENCE [LARGE SCALE GENOMIC DNA]</scope>
    <source>
        <strain evidence="7 8">DSM 10617</strain>
    </source>
</reference>
<feature type="chain" id="PRO_5020220765" evidence="5">
    <location>
        <begin position="34"/>
        <end position="583"/>
    </location>
</feature>
<evidence type="ECO:0000313" key="7">
    <source>
        <dbReference type="EMBL" id="RZS52228.1"/>
    </source>
</evidence>
<dbReference type="PANTHER" id="PTHR30332">
    <property type="entry name" value="PROBABLE GENERAL SECRETION PATHWAY PROTEIN D"/>
    <property type="match status" value="1"/>
</dbReference>
<evidence type="ECO:0000256" key="5">
    <source>
        <dbReference type="SAM" id="SignalP"/>
    </source>
</evidence>
<evidence type="ECO:0000256" key="2">
    <source>
        <dbReference type="ARBA" id="ARBA00023136"/>
    </source>
</evidence>
<evidence type="ECO:0000259" key="6">
    <source>
        <dbReference type="SMART" id="SM00965"/>
    </source>
</evidence>
<keyword evidence="8" id="KW-1185">Reference proteome</keyword>